<protein>
    <submittedName>
        <fullName evidence="2">Uncharacterized protein</fullName>
    </submittedName>
</protein>
<proteinExistence type="predicted"/>
<gene>
    <name evidence="2" type="ORF">TorRG33x02_072880</name>
</gene>
<reference evidence="3" key="1">
    <citation type="submission" date="2016-06" db="EMBL/GenBank/DDBJ databases">
        <title>Parallel loss of symbiosis genes in relatives of nitrogen-fixing non-legume Parasponia.</title>
        <authorList>
            <person name="Van Velzen R."/>
            <person name="Holmer R."/>
            <person name="Bu F."/>
            <person name="Rutten L."/>
            <person name="Van Zeijl A."/>
            <person name="Liu W."/>
            <person name="Santuari L."/>
            <person name="Cao Q."/>
            <person name="Sharma T."/>
            <person name="Shen D."/>
            <person name="Roswanjaya Y."/>
            <person name="Wardhani T."/>
            <person name="Kalhor M.S."/>
            <person name="Jansen J."/>
            <person name="Van den Hoogen J."/>
            <person name="Gungor B."/>
            <person name="Hartog M."/>
            <person name="Hontelez J."/>
            <person name="Verver J."/>
            <person name="Yang W.-C."/>
            <person name="Schijlen E."/>
            <person name="Repin R."/>
            <person name="Schilthuizen M."/>
            <person name="Schranz E."/>
            <person name="Heidstra R."/>
            <person name="Miyata K."/>
            <person name="Fedorova E."/>
            <person name="Kohlen W."/>
            <person name="Bisseling T."/>
            <person name="Smit S."/>
            <person name="Geurts R."/>
        </authorList>
    </citation>
    <scope>NUCLEOTIDE SEQUENCE [LARGE SCALE GENOMIC DNA]</scope>
    <source>
        <strain evidence="3">cv. RG33-2</strain>
    </source>
</reference>
<dbReference type="InParanoid" id="A0A2P5FGJ8"/>
<dbReference type="EMBL" id="JXTC01000035">
    <property type="protein sequence ID" value="PON96909.1"/>
    <property type="molecule type" value="Genomic_DNA"/>
</dbReference>
<feature type="region of interest" description="Disordered" evidence="1">
    <location>
        <begin position="1"/>
        <end position="40"/>
    </location>
</feature>
<feature type="non-terminal residue" evidence="2">
    <location>
        <position position="1"/>
    </location>
</feature>
<evidence type="ECO:0000313" key="2">
    <source>
        <dbReference type="EMBL" id="PON96909.1"/>
    </source>
</evidence>
<dbReference type="Proteomes" id="UP000237000">
    <property type="component" value="Unassembled WGS sequence"/>
</dbReference>
<dbReference type="OrthoDB" id="10439898at2759"/>
<sequence>AERKRKSFLSSHGLISRPGVPKDQEGVLDRSPTKDSTWCPLTLSTKSKSIDKKI</sequence>
<feature type="compositionally biased region" description="Basic and acidic residues" evidence="1">
    <location>
        <begin position="20"/>
        <end position="33"/>
    </location>
</feature>
<name>A0A2P5FGJ8_TREOI</name>
<keyword evidence="3" id="KW-1185">Reference proteome</keyword>
<comment type="caution">
    <text evidence="2">The sequence shown here is derived from an EMBL/GenBank/DDBJ whole genome shotgun (WGS) entry which is preliminary data.</text>
</comment>
<evidence type="ECO:0000256" key="1">
    <source>
        <dbReference type="SAM" id="MobiDB-lite"/>
    </source>
</evidence>
<organism evidence="2 3">
    <name type="scientific">Trema orientale</name>
    <name type="common">Charcoal tree</name>
    <name type="synonym">Celtis orientalis</name>
    <dbReference type="NCBI Taxonomy" id="63057"/>
    <lineage>
        <taxon>Eukaryota</taxon>
        <taxon>Viridiplantae</taxon>
        <taxon>Streptophyta</taxon>
        <taxon>Embryophyta</taxon>
        <taxon>Tracheophyta</taxon>
        <taxon>Spermatophyta</taxon>
        <taxon>Magnoliopsida</taxon>
        <taxon>eudicotyledons</taxon>
        <taxon>Gunneridae</taxon>
        <taxon>Pentapetalae</taxon>
        <taxon>rosids</taxon>
        <taxon>fabids</taxon>
        <taxon>Rosales</taxon>
        <taxon>Cannabaceae</taxon>
        <taxon>Trema</taxon>
    </lineage>
</organism>
<dbReference type="AlphaFoldDB" id="A0A2P5FGJ8"/>
<accession>A0A2P5FGJ8</accession>
<evidence type="ECO:0000313" key="3">
    <source>
        <dbReference type="Proteomes" id="UP000237000"/>
    </source>
</evidence>